<proteinExistence type="predicted"/>
<reference evidence="1 2" key="1">
    <citation type="submission" date="2019-04" db="EMBL/GenBank/DDBJ databases">
        <title>A reverse ecology approach based on a biological definition of microbial populations.</title>
        <authorList>
            <person name="Arevalo P."/>
            <person name="Vaninsberghe D."/>
            <person name="Elsherbini J."/>
            <person name="Gore J."/>
            <person name="Polz M."/>
        </authorList>
    </citation>
    <scope>NUCLEOTIDE SEQUENCE [LARGE SCALE GENOMIC DNA]</scope>
    <source>
        <strain evidence="1 2">10N.222.48.A1</strain>
    </source>
</reference>
<organism evidence="1 2">
    <name type="scientific">Vibrio lentus</name>
    <dbReference type="NCBI Taxonomy" id="136468"/>
    <lineage>
        <taxon>Bacteria</taxon>
        <taxon>Pseudomonadati</taxon>
        <taxon>Pseudomonadota</taxon>
        <taxon>Gammaproteobacteria</taxon>
        <taxon>Vibrionales</taxon>
        <taxon>Vibrionaceae</taxon>
        <taxon>Vibrio</taxon>
    </lineage>
</organism>
<evidence type="ECO:0000313" key="2">
    <source>
        <dbReference type="Proteomes" id="UP000305840"/>
    </source>
</evidence>
<evidence type="ECO:0000313" key="1">
    <source>
        <dbReference type="EMBL" id="TKG07701.1"/>
    </source>
</evidence>
<dbReference type="RefSeq" id="WP_102579306.1">
    <property type="nucleotide sequence ID" value="NZ_MCYA01000004.1"/>
</dbReference>
<protein>
    <submittedName>
        <fullName evidence="1">Uncharacterized protein</fullName>
    </submittedName>
</protein>
<name>A0A4U2EX11_9VIBR</name>
<gene>
    <name evidence="1" type="ORF">FCV91_13885</name>
</gene>
<dbReference type="AlphaFoldDB" id="A0A4U2EX11"/>
<accession>A0A4U2EX11</accession>
<comment type="caution">
    <text evidence="1">The sequence shown here is derived from an EMBL/GenBank/DDBJ whole genome shotgun (WGS) entry which is preliminary data.</text>
</comment>
<dbReference type="Proteomes" id="UP000305840">
    <property type="component" value="Unassembled WGS sequence"/>
</dbReference>
<sequence length="139" mass="15767">MNHLYKKIPALSKANQRIKAKEKVFLLGWNNASIKEYFTQYPPAVGEQLIVFDASGGLNQYHLVTVIDSSYGKRNLIKIMGHSNGYSSELYYRSGKNAHNGYQASTKVCLLPYHERVAQQIELKGGIKTYTEAEIQRLL</sequence>
<dbReference type="EMBL" id="SYVO01000048">
    <property type="protein sequence ID" value="TKG07701.1"/>
    <property type="molecule type" value="Genomic_DNA"/>
</dbReference>